<reference evidence="3 4" key="1">
    <citation type="submission" date="2016-10" db="EMBL/GenBank/DDBJ databases">
        <authorList>
            <person name="de Groot N.N."/>
        </authorList>
    </citation>
    <scope>NUCLEOTIDE SEQUENCE [LARGE SCALE GENOMIC DNA]</scope>
    <source>
        <strain evidence="3 4">MT12</strain>
    </source>
</reference>
<dbReference type="SUPFAM" id="SSF53474">
    <property type="entry name" value="alpha/beta-Hydrolases"/>
    <property type="match status" value="1"/>
</dbReference>
<sequence length="319" mass="35599">MSNFRQVQVGEITLRVALQGEGPLVVMVHGFPESWYSWRHQMGPIAAAGFTACAIDVRGYGGSDKPHEIEAYSLKHLSGDVAGLIAALSPDKPAVVIGHDWGAPIAWTTALVHPDRVRAVAGLSVPFTGAPQQSVRKIVEAVYTSQDRFFHMHSFEAEGIAEVEFEADVRGGLRRFFYAWSGDAPAEAWPSDKRAGDPILLRVPDPDPLPAWLTGADIDYYVSEFEQSGFRGPLNRYRNSDRDFTFLRGFEGRRIEQPALYIGGERDRVLQMFGDRLPLMRGALPDLRGLHLLPSCGHWTQQERPQAVNDHLLTWLREL</sequence>
<accession>A0A1H4X2D7</accession>
<name>A0A1H4X2D7_9BRAD</name>
<evidence type="ECO:0000259" key="2">
    <source>
        <dbReference type="Pfam" id="PF00561"/>
    </source>
</evidence>
<dbReference type="EMBL" id="FNTH01000001">
    <property type="protein sequence ID" value="SEC99675.1"/>
    <property type="molecule type" value="Genomic_DNA"/>
</dbReference>
<evidence type="ECO:0000313" key="4">
    <source>
        <dbReference type="Proteomes" id="UP000198992"/>
    </source>
</evidence>
<dbReference type="Gene3D" id="3.40.50.1820">
    <property type="entry name" value="alpha/beta hydrolase"/>
    <property type="match status" value="1"/>
</dbReference>
<dbReference type="Pfam" id="PF00561">
    <property type="entry name" value="Abhydrolase_1"/>
    <property type="match status" value="1"/>
</dbReference>
<proteinExistence type="predicted"/>
<evidence type="ECO:0000256" key="1">
    <source>
        <dbReference type="ARBA" id="ARBA00022801"/>
    </source>
</evidence>
<organism evidence="3 4">
    <name type="scientific">Bradyrhizobium erythrophlei</name>
    <dbReference type="NCBI Taxonomy" id="1437360"/>
    <lineage>
        <taxon>Bacteria</taxon>
        <taxon>Pseudomonadati</taxon>
        <taxon>Pseudomonadota</taxon>
        <taxon>Alphaproteobacteria</taxon>
        <taxon>Hyphomicrobiales</taxon>
        <taxon>Nitrobacteraceae</taxon>
        <taxon>Bradyrhizobium</taxon>
    </lineage>
</organism>
<dbReference type="AlphaFoldDB" id="A0A1H4X2D7"/>
<dbReference type="InterPro" id="IPR000073">
    <property type="entry name" value="AB_hydrolase_1"/>
</dbReference>
<protein>
    <submittedName>
        <fullName evidence="3">Pimeloyl-ACP methyl ester carboxylesterase</fullName>
    </submittedName>
</protein>
<dbReference type="InterPro" id="IPR029058">
    <property type="entry name" value="AB_hydrolase_fold"/>
</dbReference>
<feature type="domain" description="AB hydrolase-1" evidence="2">
    <location>
        <begin position="23"/>
        <end position="304"/>
    </location>
</feature>
<dbReference type="GO" id="GO:0016787">
    <property type="term" value="F:hydrolase activity"/>
    <property type="evidence" value="ECO:0007669"/>
    <property type="project" value="UniProtKB-KW"/>
</dbReference>
<dbReference type="PRINTS" id="PR00412">
    <property type="entry name" value="EPOXHYDRLASE"/>
</dbReference>
<dbReference type="InterPro" id="IPR000639">
    <property type="entry name" value="Epox_hydrolase-like"/>
</dbReference>
<evidence type="ECO:0000313" key="3">
    <source>
        <dbReference type="EMBL" id="SEC99675.1"/>
    </source>
</evidence>
<dbReference type="OrthoDB" id="9812774at2"/>
<keyword evidence="1" id="KW-0378">Hydrolase</keyword>
<dbReference type="Proteomes" id="UP000198992">
    <property type="component" value="Unassembled WGS sequence"/>
</dbReference>
<dbReference type="PANTHER" id="PTHR43329">
    <property type="entry name" value="EPOXIDE HYDROLASE"/>
    <property type="match status" value="1"/>
</dbReference>
<dbReference type="RefSeq" id="WP_092116977.1">
    <property type="nucleotide sequence ID" value="NZ_FNTH01000001.1"/>
</dbReference>
<gene>
    <name evidence="3" type="ORF">SAMN05444164_3345</name>
</gene>